<feature type="repeat" description="PPR" evidence="3">
    <location>
        <begin position="391"/>
        <end position="425"/>
    </location>
</feature>
<evidence type="ECO:0000313" key="5">
    <source>
        <dbReference type="EMBL" id="KAH7282102.1"/>
    </source>
</evidence>
<feature type="repeat" description="PPR" evidence="3">
    <location>
        <begin position="173"/>
        <end position="207"/>
    </location>
</feature>
<evidence type="ECO:0000313" key="6">
    <source>
        <dbReference type="Proteomes" id="UP000825935"/>
    </source>
</evidence>
<dbReference type="Gene3D" id="1.25.40.10">
    <property type="entry name" value="Tetratricopeptide repeat domain"/>
    <property type="match status" value="6"/>
</dbReference>
<keyword evidence="1" id="KW-0677">Repeat</keyword>
<gene>
    <name evidence="5" type="ORF">KP509_35G011900</name>
</gene>
<sequence>MKDLKLHLSSTCFRFSDLARRFIHPSLSNRTFSYSTGKPAGTHQRLRKTSASLPKEQEALSSSSSSRNLSRRHDVAFDIQKYCRKGQISSALDALSVLLSKGSSVPENVYWSILKSCSEQKSLAEAKKVHAFLAKHNKGTSSSLLDYLVSTLAKCGGIEDALHLFNQLGTDRTVLSWTAVITAFTEAGKGHEAIKTYLSMQNEGFQPNAYTIVSLLKACGDILDIKNGMELHSQASMKGLDEHDFVASALLTMYGKCGNLEEAEQVFNRLPKHNIVLWNAMLCAYGDRVEGEKIWLLYERMEAEGIEPNERTFVSLIQACCMLAEREEGAMVQGKLLKEKSLAAGRQLHACVSTKGLMTNVIICNILISMFGKCGSIADAESIFWKMSNHTVVSWTAMVTAYIEQDYPEIALQIFAHLQRGNVSPNEWTYTNAIQACCCLVEEEELFSVKCWRTRELPLVIARSLHADARKRGYDVDLSVGSMLINLYGKCGSCHEGVHLFNTLPKRSVGLWNVLLSAYIEQGAGDTVLHLYRLMQEEGVLPDEQTSVIALQACSLLAIEEEPAYMLGRKIKKVSLDIGRAIHTDAQMMGFDRDVFFGSMLVSMYGKCGSVVDAENVFEGLVNCDVVAWTAMLSCYGEQGLAQSASDLYQKMQVKGVIIDSGALISLLQACRDTGTFELCKQVHFDIVAAEEDDLLLTTALVHAYSYCSSMVDARAVFNTLLEPDLVSWNSLITGHTKLGSYALSFETFDCMKREGIKPNEVTFLTLLSTCGHAGLVSKGIELFESMSKEYGLIPKIDHFGTLVDLLGRTGNLKTAEDMLLRLPGEPDLAMWLCLLDACQKHGNLILGEHVFNQAVLLYPDSASAYVMMSNMYANEGLWESARLVDQIGHKRCILN</sequence>
<proteinExistence type="inferred from homology"/>
<dbReference type="GO" id="GO:0048731">
    <property type="term" value="P:system development"/>
    <property type="evidence" value="ECO:0007669"/>
    <property type="project" value="UniProtKB-ARBA"/>
</dbReference>
<name>A0A8T2QDH1_CERRI</name>
<protein>
    <recommendedName>
        <fullName evidence="7">Pentatricopeptide repeat-containing protein</fullName>
    </recommendedName>
</protein>
<dbReference type="InterPro" id="IPR046960">
    <property type="entry name" value="PPR_At4g14850-like_plant"/>
</dbReference>
<dbReference type="PANTHER" id="PTHR47926:SF382">
    <property type="entry name" value="PENTACOTRIPEPTIDE-REPEAT REGION OF PRORP DOMAIN-CONTAINING PROTEIN"/>
    <property type="match status" value="1"/>
</dbReference>
<evidence type="ECO:0000256" key="2">
    <source>
        <dbReference type="ARBA" id="ARBA00061659"/>
    </source>
</evidence>
<dbReference type="FunFam" id="1.25.40.10:FF:000158">
    <property type="entry name" value="pentatricopeptide repeat-containing protein At2g33680"/>
    <property type="match status" value="1"/>
</dbReference>
<dbReference type="FunFam" id="1.25.40.10:FF:000285">
    <property type="entry name" value="Pentatricopeptide repeat-containing protein, chloroplastic"/>
    <property type="match status" value="1"/>
</dbReference>
<feature type="repeat" description="PPR" evidence="3">
    <location>
        <begin position="508"/>
        <end position="542"/>
    </location>
</feature>
<feature type="repeat" description="PPR" evidence="3">
    <location>
        <begin position="274"/>
        <end position="308"/>
    </location>
</feature>
<evidence type="ECO:0000256" key="3">
    <source>
        <dbReference type="PROSITE-ProRule" id="PRU00708"/>
    </source>
</evidence>
<dbReference type="AlphaFoldDB" id="A0A8T2QDH1"/>
<dbReference type="Pfam" id="PF01535">
    <property type="entry name" value="PPR"/>
    <property type="match status" value="4"/>
</dbReference>
<dbReference type="GO" id="GO:0003723">
    <property type="term" value="F:RNA binding"/>
    <property type="evidence" value="ECO:0007669"/>
    <property type="project" value="InterPro"/>
</dbReference>
<dbReference type="InterPro" id="IPR011990">
    <property type="entry name" value="TPR-like_helical_dom_sf"/>
</dbReference>
<comment type="caution">
    <text evidence="5">The sequence shown here is derived from an EMBL/GenBank/DDBJ whole genome shotgun (WGS) entry which is preliminary data.</text>
</comment>
<organism evidence="5 6">
    <name type="scientific">Ceratopteris richardii</name>
    <name type="common">Triangle waterfern</name>
    <dbReference type="NCBI Taxonomy" id="49495"/>
    <lineage>
        <taxon>Eukaryota</taxon>
        <taxon>Viridiplantae</taxon>
        <taxon>Streptophyta</taxon>
        <taxon>Embryophyta</taxon>
        <taxon>Tracheophyta</taxon>
        <taxon>Polypodiopsida</taxon>
        <taxon>Polypodiidae</taxon>
        <taxon>Polypodiales</taxon>
        <taxon>Pteridineae</taxon>
        <taxon>Pteridaceae</taxon>
        <taxon>Parkerioideae</taxon>
        <taxon>Ceratopteris</taxon>
    </lineage>
</organism>
<evidence type="ECO:0000256" key="1">
    <source>
        <dbReference type="ARBA" id="ARBA00022737"/>
    </source>
</evidence>
<reference evidence="5" key="1">
    <citation type="submission" date="2021-08" db="EMBL/GenBank/DDBJ databases">
        <title>WGS assembly of Ceratopteris richardii.</title>
        <authorList>
            <person name="Marchant D.B."/>
            <person name="Chen G."/>
            <person name="Jenkins J."/>
            <person name="Shu S."/>
            <person name="Leebens-Mack J."/>
            <person name="Grimwood J."/>
            <person name="Schmutz J."/>
            <person name="Soltis P."/>
            <person name="Soltis D."/>
            <person name="Chen Z.-H."/>
        </authorList>
    </citation>
    <scope>NUCLEOTIDE SEQUENCE</scope>
    <source>
        <strain evidence="5">Whitten #5841</strain>
        <tissue evidence="5">Leaf</tissue>
    </source>
</reference>
<dbReference type="Pfam" id="PF13041">
    <property type="entry name" value="PPR_2"/>
    <property type="match status" value="4"/>
</dbReference>
<dbReference type="GO" id="GO:0009451">
    <property type="term" value="P:RNA modification"/>
    <property type="evidence" value="ECO:0007669"/>
    <property type="project" value="InterPro"/>
</dbReference>
<dbReference type="NCBIfam" id="TIGR00756">
    <property type="entry name" value="PPR"/>
    <property type="match status" value="7"/>
</dbReference>
<dbReference type="FunFam" id="1.25.40.10:FF:000381">
    <property type="entry name" value="Pentatricopeptide repeat-containing protein"/>
    <property type="match status" value="1"/>
</dbReference>
<evidence type="ECO:0000256" key="4">
    <source>
        <dbReference type="SAM" id="MobiDB-lite"/>
    </source>
</evidence>
<feature type="region of interest" description="Disordered" evidence="4">
    <location>
        <begin position="34"/>
        <end position="67"/>
    </location>
</feature>
<dbReference type="Proteomes" id="UP000825935">
    <property type="component" value="Chromosome 35"/>
</dbReference>
<comment type="similarity">
    <text evidence="2">Belongs to the PPR family. PCMP-E subfamily.</text>
</comment>
<feature type="repeat" description="PPR" evidence="3">
    <location>
        <begin position="760"/>
        <end position="795"/>
    </location>
</feature>
<dbReference type="GO" id="GO:0005739">
    <property type="term" value="C:mitochondrion"/>
    <property type="evidence" value="ECO:0007669"/>
    <property type="project" value="UniProtKB-ARBA"/>
</dbReference>
<accession>A0A8T2QDH1</accession>
<dbReference type="FunFam" id="1.25.40.10:FF:000205">
    <property type="entry name" value="Pentatricopeptide repeat-containing protein, mitochondrial"/>
    <property type="match status" value="1"/>
</dbReference>
<dbReference type="PROSITE" id="PS51375">
    <property type="entry name" value="PPR"/>
    <property type="match status" value="7"/>
</dbReference>
<dbReference type="PANTHER" id="PTHR47926">
    <property type="entry name" value="PENTATRICOPEPTIDE REPEAT-CONTAINING PROTEIN"/>
    <property type="match status" value="1"/>
</dbReference>
<evidence type="ECO:0008006" key="7">
    <source>
        <dbReference type="Google" id="ProtNLM"/>
    </source>
</evidence>
<dbReference type="OrthoDB" id="10367604at2759"/>
<feature type="repeat" description="PPR" evidence="3">
    <location>
        <begin position="625"/>
        <end position="659"/>
    </location>
</feature>
<dbReference type="EMBL" id="CM035440">
    <property type="protein sequence ID" value="KAH7282102.1"/>
    <property type="molecule type" value="Genomic_DNA"/>
</dbReference>
<dbReference type="InterPro" id="IPR002885">
    <property type="entry name" value="PPR_rpt"/>
</dbReference>
<feature type="repeat" description="PPR" evidence="3">
    <location>
        <begin position="725"/>
        <end position="759"/>
    </location>
</feature>
<keyword evidence="6" id="KW-1185">Reference proteome</keyword>